<evidence type="ECO:0000256" key="1">
    <source>
        <dbReference type="ARBA" id="ARBA00023002"/>
    </source>
</evidence>
<proteinExistence type="predicted"/>
<dbReference type="Pfam" id="PF00106">
    <property type="entry name" value="adh_short"/>
    <property type="match status" value="1"/>
</dbReference>
<dbReference type="PRINTS" id="PR00081">
    <property type="entry name" value="GDHRDH"/>
</dbReference>
<dbReference type="PANTHER" id="PTHR43157">
    <property type="entry name" value="PHOSPHATIDYLINOSITOL-GLYCAN BIOSYNTHESIS CLASS F PROTEIN-RELATED"/>
    <property type="match status" value="1"/>
</dbReference>
<keyword evidence="3" id="KW-1185">Reference proteome</keyword>
<dbReference type="SUPFAM" id="SSF51735">
    <property type="entry name" value="NAD(P)-binding Rossmann-fold domains"/>
    <property type="match status" value="1"/>
</dbReference>
<dbReference type="GO" id="GO:0016491">
    <property type="term" value="F:oxidoreductase activity"/>
    <property type="evidence" value="ECO:0007669"/>
    <property type="project" value="UniProtKB-KW"/>
</dbReference>
<organism evidence="2 3">
    <name type="scientific">Agrocybe pediades</name>
    <dbReference type="NCBI Taxonomy" id="84607"/>
    <lineage>
        <taxon>Eukaryota</taxon>
        <taxon>Fungi</taxon>
        <taxon>Dikarya</taxon>
        <taxon>Basidiomycota</taxon>
        <taxon>Agaricomycotina</taxon>
        <taxon>Agaricomycetes</taxon>
        <taxon>Agaricomycetidae</taxon>
        <taxon>Agaricales</taxon>
        <taxon>Agaricineae</taxon>
        <taxon>Strophariaceae</taxon>
        <taxon>Agrocybe</taxon>
    </lineage>
</organism>
<sequence length="347" mass="38642">MKQTLWGMILERWAAIPPVVTTNLTGKTIIVTGSNIGLGLETARHFARMNPGKLILACRSKEKGLAAVADIKRDTGCSTVEFMRLDLADFDSVKSFVHEFKSQNERLDILVENAAVALYNPEPQFTKDGWELTIQVNHLASCLLGLLLLPILVETAKRFNTRPRVVVVTSGLHERARFEKKLIDSSEPLRDYAHKDDVDPGLRIAPGRYSESKLLNVYFARALHEHLPPQSAVIVNSVTPGLCYSGLRRDLSLASIGGLLISLMEKVLARTTEEGSRSLVFASLGEEKEPDKMKGAYLSSSCAIYEPSDYVLGEEGAKEQRIFWDDTVKELTKVDPQVEQVVKDYLR</sequence>
<dbReference type="InterPro" id="IPR036291">
    <property type="entry name" value="NAD(P)-bd_dom_sf"/>
</dbReference>
<evidence type="ECO:0000313" key="3">
    <source>
        <dbReference type="Proteomes" id="UP000521872"/>
    </source>
</evidence>
<protein>
    <submittedName>
        <fullName evidence="2">Uncharacterized protein</fullName>
    </submittedName>
</protein>
<accession>A0A8H4QII1</accession>
<dbReference type="Proteomes" id="UP000521872">
    <property type="component" value="Unassembled WGS sequence"/>
</dbReference>
<dbReference type="AlphaFoldDB" id="A0A8H4QII1"/>
<comment type="caution">
    <text evidence="2">The sequence shown here is derived from an EMBL/GenBank/DDBJ whole genome shotgun (WGS) entry which is preliminary data.</text>
</comment>
<dbReference type="InterPro" id="IPR002347">
    <property type="entry name" value="SDR_fam"/>
</dbReference>
<keyword evidence="1" id="KW-0560">Oxidoreductase</keyword>
<dbReference type="Gene3D" id="3.40.50.720">
    <property type="entry name" value="NAD(P)-binding Rossmann-like Domain"/>
    <property type="match status" value="1"/>
</dbReference>
<evidence type="ECO:0000313" key="2">
    <source>
        <dbReference type="EMBL" id="KAF4611732.1"/>
    </source>
</evidence>
<name>A0A8H4QII1_9AGAR</name>
<dbReference type="PANTHER" id="PTHR43157:SF31">
    <property type="entry name" value="PHOSPHATIDYLINOSITOL-GLYCAN BIOSYNTHESIS CLASS F PROTEIN"/>
    <property type="match status" value="1"/>
</dbReference>
<reference evidence="2 3" key="1">
    <citation type="submission" date="2019-12" db="EMBL/GenBank/DDBJ databases">
        <authorList>
            <person name="Floudas D."/>
            <person name="Bentzer J."/>
            <person name="Ahren D."/>
            <person name="Johansson T."/>
            <person name="Persson P."/>
            <person name="Tunlid A."/>
        </authorList>
    </citation>
    <scope>NUCLEOTIDE SEQUENCE [LARGE SCALE GENOMIC DNA]</scope>
    <source>
        <strain evidence="2 3">CBS 102.39</strain>
    </source>
</reference>
<dbReference type="EMBL" id="JAACJL010000057">
    <property type="protein sequence ID" value="KAF4611732.1"/>
    <property type="molecule type" value="Genomic_DNA"/>
</dbReference>
<gene>
    <name evidence="2" type="ORF">D9613_003645</name>
</gene>